<evidence type="ECO:0000313" key="1">
    <source>
        <dbReference type="EMBL" id="KAH9771474.1"/>
    </source>
</evidence>
<comment type="caution">
    <text evidence="1">The sequence shown here is derived from an EMBL/GenBank/DDBJ whole genome shotgun (WGS) entry which is preliminary data.</text>
</comment>
<dbReference type="Proteomes" id="UP000829398">
    <property type="component" value="Chromosome 4"/>
</dbReference>
<protein>
    <submittedName>
        <fullName evidence="1">Calcium-dependent lipid-binding (CaLB domain) family protein</fullName>
    </submittedName>
</protein>
<keyword evidence="2" id="KW-1185">Reference proteome</keyword>
<reference evidence="2" key="1">
    <citation type="journal article" date="2023" name="Hortic. Res.">
        <title>A chromosome-level phased genome enabling allele-level studies in sweet orange: a case study on citrus Huanglongbing tolerance.</title>
        <authorList>
            <person name="Wu B."/>
            <person name="Yu Q."/>
            <person name="Deng Z."/>
            <person name="Duan Y."/>
            <person name="Luo F."/>
            <person name="Gmitter F. Jr."/>
        </authorList>
    </citation>
    <scope>NUCLEOTIDE SEQUENCE [LARGE SCALE GENOMIC DNA]</scope>
    <source>
        <strain evidence="2">cv. Valencia</strain>
    </source>
</reference>
<proteinExistence type="predicted"/>
<accession>A0ACB8LDL9</accession>
<organism evidence="1 2">
    <name type="scientific">Citrus sinensis</name>
    <name type="common">Sweet orange</name>
    <name type="synonym">Citrus aurantium var. sinensis</name>
    <dbReference type="NCBI Taxonomy" id="2711"/>
    <lineage>
        <taxon>Eukaryota</taxon>
        <taxon>Viridiplantae</taxon>
        <taxon>Streptophyta</taxon>
        <taxon>Embryophyta</taxon>
        <taxon>Tracheophyta</taxon>
        <taxon>Spermatophyta</taxon>
        <taxon>Magnoliopsida</taxon>
        <taxon>eudicotyledons</taxon>
        <taxon>Gunneridae</taxon>
        <taxon>Pentapetalae</taxon>
        <taxon>rosids</taxon>
        <taxon>malvids</taxon>
        <taxon>Sapindales</taxon>
        <taxon>Rutaceae</taxon>
        <taxon>Aurantioideae</taxon>
        <taxon>Citrus</taxon>
    </lineage>
</organism>
<name>A0ACB8LDL9_CITSI</name>
<gene>
    <name evidence="1" type="ORF">KPL71_012724</name>
</gene>
<dbReference type="EMBL" id="CM039173">
    <property type="protein sequence ID" value="KAH9771474.1"/>
    <property type="molecule type" value="Genomic_DNA"/>
</dbReference>
<sequence length="688" mass="77664">MILQSSSASFNFSQKIIVIPELCPCKSNGFGFTTFSRKRRKRILLSKRFSFRACVIPNDGRSKNLSISRRGTRHYVAKRISNELEAAQEEESSSSSPPIQMGSNFRGFQEDPLVDKLRTQLGVIHPMPSPPINRNIAGLFVFFFFVGVAFDKLWTSRKRNSKMRNEDKLRGAWPQVPTSFSLFLEKDLQRKESVEWVNMVLGKLWKVYRGGIENWIIGLLQPVIDDLKKPDYVERVEIKQFSLGDDPLSVRNVERRTSRRVNDLQYQIGLRYTGGARMLLMLSLKFGIIPIAVPVGVRDFDIDGELWVKLRLIPTEPWVGAVSWAFVSLPKIKFELSPFRLFNLMGITRLARVATPLQENWMLSLNVMFMLLGQLEFLKKLLTEDLPRLFVRPKKIVLDFQKGKAVGPVANDLKSGEQDRNEDFVGELSVTLVDARKLFYIYGKPDPYVVLSLGDQIIRSKKNSQTTVFGPPGEPIWNQDFHLLVANPRKQKLYIQVKDSFGFADISIGTGEVDLGSLKDTVPTDRIVELRGGWGLFKNGFTGELLLRLTYKAYVEDEEDDTTMAESIDTDASDDEFTDYDETYSSYERGQTDSSNERDKDFMDVLAALLVSEEFQGIVSSETGYNKIFDDVSSTGSTGLRSRGLRAESSPSDSDGPSAGSTLVWLAVITIILVLIAINMGGSSFFNP</sequence>
<evidence type="ECO:0000313" key="2">
    <source>
        <dbReference type="Proteomes" id="UP000829398"/>
    </source>
</evidence>